<evidence type="ECO:0000259" key="14">
    <source>
        <dbReference type="Pfam" id="PF02544"/>
    </source>
</evidence>
<accession>A0A7S2Y8V0</accession>
<evidence type="ECO:0000256" key="8">
    <source>
        <dbReference type="ARBA" id="ARBA00022857"/>
    </source>
</evidence>
<evidence type="ECO:0000256" key="3">
    <source>
        <dbReference type="ARBA" id="ARBA00007742"/>
    </source>
</evidence>
<keyword evidence="5" id="KW-0221">Differentiation</keyword>
<dbReference type="AlphaFoldDB" id="A0A7S2Y8V0"/>
<keyword evidence="9 13" id="KW-1133">Transmembrane helix</keyword>
<comment type="subcellular location">
    <subcellularLocation>
        <location evidence="1">Endoplasmic reticulum membrane</location>
        <topology evidence="1">Multi-pass membrane protein</topology>
    </subcellularLocation>
    <subcellularLocation>
        <location evidence="2">Microsome membrane</location>
    </subcellularLocation>
</comment>
<feature type="transmembrane region" description="Helical" evidence="13">
    <location>
        <begin position="125"/>
        <end position="143"/>
    </location>
</feature>
<feature type="domain" description="3-oxo-5-alpha-steroid 4-dehydrogenase C-terminal" evidence="14">
    <location>
        <begin position="124"/>
        <end position="280"/>
    </location>
</feature>
<dbReference type="FunFam" id="1.20.120.1630:FF:000014">
    <property type="entry name" value="Steroid 5-alpha reductase, putative"/>
    <property type="match status" value="1"/>
</dbReference>
<keyword evidence="11" id="KW-0443">Lipid metabolism</keyword>
<reference evidence="15" key="1">
    <citation type="submission" date="2021-01" db="EMBL/GenBank/DDBJ databases">
        <authorList>
            <person name="Corre E."/>
            <person name="Pelletier E."/>
            <person name="Niang G."/>
            <person name="Scheremetjew M."/>
            <person name="Finn R."/>
            <person name="Kale V."/>
            <person name="Holt S."/>
            <person name="Cochrane G."/>
            <person name="Meng A."/>
            <person name="Brown T."/>
            <person name="Cohen L."/>
        </authorList>
    </citation>
    <scope>NUCLEOTIDE SEQUENCE</scope>
    <source>
        <strain evidence="15">CCMP125</strain>
    </source>
</reference>
<evidence type="ECO:0000256" key="6">
    <source>
        <dbReference type="ARBA" id="ARBA00022824"/>
    </source>
</evidence>
<evidence type="ECO:0000256" key="2">
    <source>
        <dbReference type="ARBA" id="ARBA00004524"/>
    </source>
</evidence>
<comment type="similarity">
    <text evidence="3">Belongs to the steroid 5-alpha reductase family.</text>
</comment>
<protein>
    <recommendedName>
        <fullName evidence="14">3-oxo-5-alpha-steroid 4-dehydrogenase C-terminal domain-containing protein</fullName>
    </recommendedName>
</protein>
<evidence type="ECO:0000256" key="7">
    <source>
        <dbReference type="ARBA" id="ARBA00022848"/>
    </source>
</evidence>
<evidence type="ECO:0000256" key="1">
    <source>
        <dbReference type="ARBA" id="ARBA00004477"/>
    </source>
</evidence>
<gene>
    <name evidence="15" type="ORF">APAL1065_LOCUS9452</name>
</gene>
<evidence type="ECO:0000256" key="11">
    <source>
        <dbReference type="ARBA" id="ARBA00023098"/>
    </source>
</evidence>
<evidence type="ECO:0000256" key="12">
    <source>
        <dbReference type="ARBA" id="ARBA00023136"/>
    </source>
</evidence>
<organism evidence="15">
    <name type="scientific">Entomoneis paludosa</name>
    <dbReference type="NCBI Taxonomy" id="265537"/>
    <lineage>
        <taxon>Eukaryota</taxon>
        <taxon>Sar</taxon>
        <taxon>Stramenopiles</taxon>
        <taxon>Ochrophyta</taxon>
        <taxon>Bacillariophyta</taxon>
        <taxon>Bacillariophyceae</taxon>
        <taxon>Bacillariophycidae</taxon>
        <taxon>Entomoneidaceae</taxon>
        <taxon>Entomoneis</taxon>
    </lineage>
</organism>
<dbReference type="Gene3D" id="1.20.120.1630">
    <property type="match status" value="1"/>
</dbReference>
<keyword evidence="7" id="KW-0492">Microsome</keyword>
<dbReference type="GO" id="GO:0006694">
    <property type="term" value="P:steroid biosynthetic process"/>
    <property type="evidence" value="ECO:0007669"/>
    <property type="project" value="TreeGrafter"/>
</dbReference>
<evidence type="ECO:0000313" key="15">
    <source>
        <dbReference type="EMBL" id="CAD9960032.1"/>
    </source>
</evidence>
<name>A0A7S2Y8V0_9STRA</name>
<dbReference type="Pfam" id="PF02544">
    <property type="entry name" value="Steroid_dh"/>
    <property type="match status" value="1"/>
</dbReference>
<keyword evidence="6" id="KW-0256">Endoplasmic reticulum</keyword>
<feature type="transmembrane region" description="Helical" evidence="13">
    <location>
        <begin position="20"/>
        <end position="40"/>
    </location>
</feature>
<keyword evidence="4 13" id="KW-0812">Transmembrane</keyword>
<dbReference type="GO" id="GO:0030154">
    <property type="term" value="P:cell differentiation"/>
    <property type="evidence" value="ECO:0007669"/>
    <property type="project" value="UniProtKB-KW"/>
</dbReference>
<keyword evidence="8" id="KW-0521">NADP</keyword>
<evidence type="ECO:0000256" key="9">
    <source>
        <dbReference type="ARBA" id="ARBA00022989"/>
    </source>
</evidence>
<evidence type="ECO:0000256" key="5">
    <source>
        <dbReference type="ARBA" id="ARBA00022782"/>
    </source>
</evidence>
<dbReference type="PANTHER" id="PTHR10556:SF57">
    <property type="entry name" value="3-OXO-5-ALPHA-STEROID 4-DEHYDROGENASE 1"/>
    <property type="match status" value="1"/>
</dbReference>
<feature type="transmembrane region" description="Helical" evidence="13">
    <location>
        <begin position="163"/>
        <end position="186"/>
    </location>
</feature>
<sequence length="280" mass="32106">MALADDDDGVVATVDTISWWMIYVSIPTFLFLYFVVPAPYGKLFDSSKNNTLSVLYGPKFPARWAWFLFESPNLIWAAYCWRKHLQQQPSPTSPANYILFCFFVAHYIQRDIYYPLCMSRKSKPVPLLVMLSALIYTSFNGFIQCQSLLFIQEFPPDWHFKSMQFLAGMAIAMAGAWINLTSDAILRGLRAQRQLSDHDSGYEIPQNGFFRLVSTPHYFGEIIEWVGFAIACQGSLPSIAFAIYTASNLIPRGVAQHAWYKSHFGDKYPKERKAVVPFLW</sequence>
<evidence type="ECO:0000256" key="4">
    <source>
        <dbReference type="ARBA" id="ARBA00022692"/>
    </source>
</evidence>
<dbReference type="GO" id="GO:0005789">
    <property type="term" value="C:endoplasmic reticulum membrane"/>
    <property type="evidence" value="ECO:0007669"/>
    <property type="project" value="UniProtKB-SubCell"/>
</dbReference>
<dbReference type="InterPro" id="IPR001104">
    <property type="entry name" value="3-oxo-5_a-steroid_4-DH_C"/>
</dbReference>
<evidence type="ECO:0000256" key="10">
    <source>
        <dbReference type="ARBA" id="ARBA00023002"/>
    </source>
</evidence>
<dbReference type="GO" id="GO:0003865">
    <property type="term" value="F:3-oxo-5-alpha-steroid 4-dehydrogenase activity"/>
    <property type="evidence" value="ECO:0007669"/>
    <property type="project" value="TreeGrafter"/>
</dbReference>
<keyword evidence="12 13" id="KW-0472">Membrane</keyword>
<dbReference type="PROSITE" id="PS50244">
    <property type="entry name" value="S5A_REDUCTASE"/>
    <property type="match status" value="1"/>
</dbReference>
<evidence type="ECO:0000256" key="13">
    <source>
        <dbReference type="SAM" id="Phobius"/>
    </source>
</evidence>
<dbReference type="EMBL" id="HBHT01014090">
    <property type="protein sequence ID" value="CAD9960032.1"/>
    <property type="molecule type" value="Transcribed_RNA"/>
</dbReference>
<dbReference type="InterPro" id="IPR039357">
    <property type="entry name" value="SRD5A/TECR"/>
</dbReference>
<proteinExistence type="inferred from homology"/>
<keyword evidence="10" id="KW-0560">Oxidoreductase</keyword>
<dbReference type="PANTHER" id="PTHR10556">
    <property type="entry name" value="3-OXO-5-ALPHA-STEROID 4-DEHYDROGENASE"/>
    <property type="match status" value="1"/>
</dbReference>